<evidence type="ECO:0000313" key="3">
    <source>
        <dbReference type="Proteomes" id="UP000191039"/>
    </source>
</evidence>
<dbReference type="STRING" id="1801.BRW64_00860"/>
<name>A0A1Q4HKW3_9MYCO</name>
<sequence>MTKAERAFQAHLASTVSYFAAVEAAGDVPWFCDPAKLVKLGIMATEPMEARRELFMRRYR</sequence>
<protein>
    <submittedName>
        <fullName evidence="2">Uncharacterized protein</fullName>
    </submittedName>
</protein>
<evidence type="ECO:0000313" key="2">
    <source>
        <dbReference type="EMBL" id="PEG56261.1"/>
    </source>
</evidence>
<proteinExistence type="predicted"/>
<dbReference type="AlphaFoldDB" id="A0A1Q4HKW3"/>
<evidence type="ECO:0000313" key="1">
    <source>
        <dbReference type="EMBL" id="OPE55755.1"/>
    </source>
</evidence>
<reference evidence="2 4" key="2">
    <citation type="submission" date="2017-10" db="EMBL/GenBank/DDBJ databases">
        <title>The new phylogeny of genus Mycobacterium.</title>
        <authorList>
            <person name="Tortoli E."/>
            <person name="Trovato A."/>
            <person name="Cirillo D.M."/>
        </authorList>
    </citation>
    <scope>NUCLEOTIDE SEQUENCE [LARGE SCALE GENOMIC DNA]</scope>
    <source>
        <strain evidence="2 4">IP141170001</strain>
    </source>
</reference>
<dbReference type="EMBL" id="PDCR01000002">
    <property type="protein sequence ID" value="PEG56261.1"/>
    <property type="molecule type" value="Genomic_DNA"/>
</dbReference>
<accession>A0A1Q4HKW3</accession>
<dbReference type="EMBL" id="MIJD01000019">
    <property type="protein sequence ID" value="OPE55755.1"/>
    <property type="molecule type" value="Genomic_DNA"/>
</dbReference>
<keyword evidence="4" id="KW-1185">Reference proteome</keyword>
<comment type="caution">
    <text evidence="2">The sequence shown here is derived from an EMBL/GenBank/DDBJ whole genome shotgun (WGS) entry which is preliminary data.</text>
</comment>
<dbReference type="Proteomes" id="UP000220340">
    <property type="component" value="Unassembled WGS sequence"/>
</dbReference>
<gene>
    <name evidence="1" type="ORF">BV510_03420</name>
    <name evidence="2" type="ORF">CRI78_02530</name>
</gene>
<organism evidence="2 4">
    <name type="scientific">Mycolicibacterium diernhoferi</name>
    <dbReference type="NCBI Taxonomy" id="1801"/>
    <lineage>
        <taxon>Bacteria</taxon>
        <taxon>Bacillati</taxon>
        <taxon>Actinomycetota</taxon>
        <taxon>Actinomycetes</taxon>
        <taxon>Mycobacteriales</taxon>
        <taxon>Mycobacteriaceae</taxon>
        <taxon>Mycolicibacterium</taxon>
    </lineage>
</organism>
<reference evidence="1 3" key="1">
    <citation type="submission" date="2016-09" db="EMBL/GenBank/DDBJ databases">
        <title>genome sequences of unsequenced Mycobacteria.</title>
        <authorList>
            <person name="Greninger A.L."/>
            <person name="Jerome K.R."/>
            <person name="Mcnair B."/>
            <person name="Wallis C."/>
            <person name="Fang F."/>
        </authorList>
    </citation>
    <scope>NUCLEOTIDE SEQUENCE [LARGE SCALE GENOMIC DNA]</scope>
    <source>
        <strain evidence="1 3">BM1</strain>
    </source>
</reference>
<dbReference type="Proteomes" id="UP000191039">
    <property type="component" value="Unassembled WGS sequence"/>
</dbReference>
<evidence type="ECO:0000313" key="4">
    <source>
        <dbReference type="Proteomes" id="UP000220340"/>
    </source>
</evidence>
<dbReference type="RefSeq" id="WP_073853311.1">
    <property type="nucleotide sequence ID" value="NZ_BAAATC010000018.1"/>
</dbReference>